<proteinExistence type="predicted"/>
<sequence>MVPAVTCDVLVVGAGPAGSCAAASAASGGVSTILIDAKIRIGEQPHCGEFVPSRLFAEFHLDKACIIQSVEFMETRVLQGLGGVDVVLKNEVPSPGFMIDRVRFDRDLARKASAEGAEVFCGTRLVALDRGRWIAQSSGGDKAFLPKLVIAADGALSAVAALLGIAPFKVIKGIQVEAPLSEPLDRTIVFLDPAFAGGYGWVFPKGNVANVGLGASRDQNTVEILERFLEGLRHAGVIRSGILARSGGVIPVSGMRQTLAEKSVAFCGDAAGLTHPITGSGIPQAVLSGSLAGRAAATAIRTGDLGLLKEYENEIRGRYGGVLNHALSKRIAMTEQKDYPDFVKSCENTWIAFKGYKKRIRDTRPQETGRG</sequence>
<dbReference type="GO" id="GO:0016628">
    <property type="term" value="F:oxidoreductase activity, acting on the CH-CH group of donors, NAD or NADP as acceptor"/>
    <property type="evidence" value="ECO:0007669"/>
    <property type="project" value="InterPro"/>
</dbReference>
<evidence type="ECO:0000259" key="1">
    <source>
        <dbReference type="Pfam" id="PF01494"/>
    </source>
</evidence>
<protein>
    <submittedName>
        <fullName evidence="2">NAD(P)/FAD-dependent oxidoreductase</fullName>
    </submittedName>
</protein>
<dbReference type="Gene3D" id="3.50.50.60">
    <property type="entry name" value="FAD/NAD(P)-binding domain"/>
    <property type="match status" value="1"/>
</dbReference>
<dbReference type="Pfam" id="PF01494">
    <property type="entry name" value="FAD_binding_3"/>
    <property type="match status" value="1"/>
</dbReference>
<feature type="domain" description="FAD-binding" evidence="1">
    <location>
        <begin position="7"/>
        <end position="316"/>
    </location>
</feature>
<name>A0A9D6Z5E3_9BACT</name>
<dbReference type="InterPro" id="IPR050407">
    <property type="entry name" value="Geranylgeranyl_reductase"/>
</dbReference>
<reference evidence="2" key="1">
    <citation type="submission" date="2020-07" db="EMBL/GenBank/DDBJ databases">
        <title>Huge and variable diversity of episymbiotic CPR bacteria and DPANN archaea in groundwater ecosystems.</title>
        <authorList>
            <person name="He C.Y."/>
            <person name="Keren R."/>
            <person name="Whittaker M."/>
            <person name="Farag I.F."/>
            <person name="Doudna J."/>
            <person name="Cate J.H.D."/>
            <person name="Banfield J.F."/>
        </authorList>
    </citation>
    <scope>NUCLEOTIDE SEQUENCE</scope>
    <source>
        <strain evidence="2">NC_groundwater_1664_Pr3_B-0.1um_52_9</strain>
    </source>
</reference>
<dbReference type="PANTHER" id="PTHR42685:SF18">
    <property type="entry name" value="DIGERANYLGERANYLGLYCEROPHOSPHOLIPID REDUCTASE"/>
    <property type="match status" value="1"/>
</dbReference>
<dbReference type="PANTHER" id="PTHR42685">
    <property type="entry name" value="GERANYLGERANYL DIPHOSPHATE REDUCTASE"/>
    <property type="match status" value="1"/>
</dbReference>
<dbReference type="EMBL" id="JACRDE010000536">
    <property type="protein sequence ID" value="MBI5251880.1"/>
    <property type="molecule type" value="Genomic_DNA"/>
</dbReference>
<dbReference type="GO" id="GO:0071949">
    <property type="term" value="F:FAD binding"/>
    <property type="evidence" value="ECO:0007669"/>
    <property type="project" value="InterPro"/>
</dbReference>
<dbReference type="InterPro" id="IPR002938">
    <property type="entry name" value="FAD-bd"/>
</dbReference>
<dbReference type="AlphaFoldDB" id="A0A9D6Z5E3"/>
<dbReference type="InterPro" id="IPR036188">
    <property type="entry name" value="FAD/NAD-bd_sf"/>
</dbReference>
<dbReference type="InterPro" id="IPR011777">
    <property type="entry name" value="Geranylgeranyl_Rdtase_fam"/>
</dbReference>
<dbReference type="PRINTS" id="PR00420">
    <property type="entry name" value="RNGMNOXGNASE"/>
</dbReference>
<organism evidence="2 3">
    <name type="scientific">Desulfomonile tiedjei</name>
    <dbReference type="NCBI Taxonomy" id="2358"/>
    <lineage>
        <taxon>Bacteria</taxon>
        <taxon>Pseudomonadati</taxon>
        <taxon>Thermodesulfobacteriota</taxon>
        <taxon>Desulfomonilia</taxon>
        <taxon>Desulfomonilales</taxon>
        <taxon>Desulfomonilaceae</taxon>
        <taxon>Desulfomonile</taxon>
    </lineage>
</organism>
<evidence type="ECO:0000313" key="3">
    <source>
        <dbReference type="Proteomes" id="UP000807825"/>
    </source>
</evidence>
<gene>
    <name evidence="2" type="ORF">HY912_20505</name>
</gene>
<accession>A0A9D6Z5E3</accession>
<comment type="caution">
    <text evidence="2">The sequence shown here is derived from an EMBL/GenBank/DDBJ whole genome shotgun (WGS) entry which is preliminary data.</text>
</comment>
<dbReference type="SUPFAM" id="SSF51905">
    <property type="entry name" value="FAD/NAD(P)-binding domain"/>
    <property type="match status" value="1"/>
</dbReference>
<evidence type="ECO:0000313" key="2">
    <source>
        <dbReference type="EMBL" id="MBI5251880.1"/>
    </source>
</evidence>
<dbReference type="NCBIfam" id="TIGR02032">
    <property type="entry name" value="GG-red-SF"/>
    <property type="match status" value="1"/>
</dbReference>
<dbReference type="Proteomes" id="UP000807825">
    <property type="component" value="Unassembled WGS sequence"/>
</dbReference>